<feature type="transmembrane region" description="Helical" evidence="1">
    <location>
        <begin position="6"/>
        <end position="27"/>
    </location>
</feature>
<evidence type="ECO:0000313" key="3">
    <source>
        <dbReference type="EMBL" id="RGS15229.1"/>
    </source>
</evidence>
<reference evidence="3 4" key="1">
    <citation type="submission" date="2018-08" db="EMBL/GenBank/DDBJ databases">
        <title>A genome reference for cultivated species of the human gut microbiota.</title>
        <authorList>
            <person name="Zou Y."/>
            <person name="Xue W."/>
            <person name="Luo G."/>
        </authorList>
    </citation>
    <scope>NUCLEOTIDE SEQUENCE [LARGE SCALE GENOMIC DNA]</scope>
    <source>
        <strain evidence="3 4">AF24-12</strain>
    </source>
</reference>
<keyword evidence="1" id="KW-0812">Transmembrane</keyword>
<name>A0A412HE76_9BACT</name>
<evidence type="ECO:0000256" key="1">
    <source>
        <dbReference type="SAM" id="Phobius"/>
    </source>
</evidence>
<dbReference type="RefSeq" id="WP_118085898.1">
    <property type="nucleotide sequence ID" value="NZ_CATKVU010000006.1"/>
</dbReference>
<keyword evidence="1" id="KW-1133">Transmembrane helix</keyword>
<organism evidence="3 4">
    <name type="scientific">Segatella copri</name>
    <dbReference type="NCBI Taxonomy" id="165179"/>
    <lineage>
        <taxon>Bacteria</taxon>
        <taxon>Pseudomonadati</taxon>
        <taxon>Bacteroidota</taxon>
        <taxon>Bacteroidia</taxon>
        <taxon>Bacteroidales</taxon>
        <taxon>Prevotellaceae</taxon>
        <taxon>Segatella</taxon>
    </lineage>
</organism>
<protein>
    <submittedName>
        <fullName evidence="3">Uncharacterized protein</fullName>
    </submittedName>
</protein>
<keyword evidence="1" id="KW-0472">Membrane</keyword>
<accession>A0A412HE76</accession>
<gene>
    <name evidence="3" type="ORF">DWY11_08820</name>
    <name evidence="2" type="ORF">ONT05_04135</name>
</gene>
<dbReference type="AlphaFoldDB" id="A0A412HE76"/>
<comment type="caution">
    <text evidence="3">The sequence shown here is derived from an EMBL/GenBank/DDBJ whole genome shotgun (WGS) entry which is preliminary data.</text>
</comment>
<dbReference type="EMBL" id="JAPDUS010000005">
    <property type="protein sequence ID" value="MCW4092755.1"/>
    <property type="molecule type" value="Genomic_DNA"/>
</dbReference>
<sequence>MKKYDLYIFFLGLITGIFLTVIIAICYNNYYNQESSDITFFEKPKDFIPMKEIEVFQVLDDSIALAKCNDFGSGHYGTVFLIKGNENLYDDQKIDLSHFSVQQIGIYRYETRDDLEKAVPFIEIKK</sequence>
<evidence type="ECO:0000313" key="2">
    <source>
        <dbReference type="EMBL" id="MCW4092755.1"/>
    </source>
</evidence>
<evidence type="ECO:0000313" key="4">
    <source>
        <dbReference type="Proteomes" id="UP000283872"/>
    </source>
</evidence>
<reference evidence="2" key="2">
    <citation type="submission" date="2022-11" db="EMBL/GenBank/DDBJ databases">
        <title>Genomic repertoires linked with pathogenic potency of arthritogenic Prevotella copri isolated from the gut of rheumatoid arthritis patients.</title>
        <authorList>
            <person name="Nii T."/>
            <person name="Maeda Y."/>
            <person name="Motooka D."/>
            <person name="Naito M."/>
            <person name="Matsumoto Y."/>
            <person name="Ogawa T."/>
            <person name="Oguro-Igashira E."/>
            <person name="Kishikawa T."/>
            <person name="Yamashita M."/>
            <person name="Koizumi S."/>
            <person name="Kurakawa T."/>
            <person name="Okumura R."/>
            <person name="Kayama H."/>
            <person name="Murakami M."/>
            <person name="Sakaguchi T."/>
            <person name="Das B."/>
            <person name="Nakamura S."/>
            <person name="Okada Y."/>
            <person name="Kumanogoh A."/>
            <person name="Takeda K."/>
        </authorList>
    </citation>
    <scope>NUCLEOTIDE SEQUENCE</scope>
    <source>
        <strain evidence="2">N016-13</strain>
    </source>
</reference>
<dbReference type="Proteomes" id="UP001209074">
    <property type="component" value="Unassembled WGS sequence"/>
</dbReference>
<dbReference type="Proteomes" id="UP000283872">
    <property type="component" value="Unassembled WGS sequence"/>
</dbReference>
<proteinExistence type="predicted"/>
<dbReference type="EMBL" id="QRVA01000019">
    <property type="protein sequence ID" value="RGS15229.1"/>
    <property type="molecule type" value="Genomic_DNA"/>
</dbReference>